<comment type="caution">
    <text evidence="3">The sequence shown here is derived from an EMBL/GenBank/DDBJ whole genome shotgun (WGS) entry which is preliminary data.</text>
</comment>
<evidence type="ECO:0000313" key="3">
    <source>
        <dbReference type="EMBL" id="NLD25426.1"/>
    </source>
</evidence>
<dbReference type="InterPro" id="IPR007685">
    <property type="entry name" value="RelA_SpoT"/>
</dbReference>
<sequence>MEIQTPTGVLKNRIYSLAPLNFTKDLKEAISYVEKKYEGKTRFNGVPMINHVLEIAISLLEKGLDLNTSIATLLHEIELNGLIEEEIRNLFSEDVMEILNGIKKIKRGTDSVDTNPELIIKYVLNVSEDLRPVYLKIFDTLHDIRSFDEIPEDQKKNKLFKALNIYGILAEYLYLEDLKKELEEKAFSYYLPIEYRSISNKMDSLGISQELLDKYKKEILLRVKESGIKARIEQRIKSKYSIYKKLKKYEKEWIDPNISRLDDLIALRIITPNPNSCYEILEKLMDNGEIVEERFDDYISNPKPNGYKAIQFPIRFPTISDMNIELQILTEDMYKENTFGKASHIAYKASQLRYAKPTNKFDWVKKIQDEIDRSKIESKKSKSFPIRCKIFDDEVFAFTPRGKIIALDNGDTVLDFAFRLHTDIGNKAESARVNGFPAKLAQQLITGDTVEIKVDKNKSHQKDITLEYANSRSTKNKIRKNIKQGVK</sequence>
<evidence type="ECO:0000259" key="2">
    <source>
        <dbReference type="SMART" id="SM00954"/>
    </source>
</evidence>
<dbReference type="GO" id="GO:0005886">
    <property type="term" value="C:plasma membrane"/>
    <property type="evidence" value="ECO:0007669"/>
    <property type="project" value="TreeGrafter"/>
</dbReference>
<evidence type="ECO:0000256" key="1">
    <source>
        <dbReference type="ARBA" id="ARBA00007476"/>
    </source>
</evidence>
<dbReference type="SUPFAM" id="SSF109604">
    <property type="entry name" value="HD-domain/PDEase-like"/>
    <property type="match status" value="1"/>
</dbReference>
<comment type="similarity">
    <text evidence="1">Belongs to the RelA/SpoT family.</text>
</comment>
<dbReference type="SUPFAM" id="SSF81271">
    <property type="entry name" value="TGS-like"/>
    <property type="match status" value="1"/>
</dbReference>
<dbReference type="Proteomes" id="UP000545876">
    <property type="component" value="Unassembled WGS sequence"/>
</dbReference>
<keyword evidence="3" id="KW-0378">Hydrolase</keyword>
<protein>
    <submittedName>
        <fullName evidence="3">Bifunctional (P)ppGpp synthetase/guanosine-3',5'-bis(Diphosphate) 3'-pyrophosphohydrolase</fullName>
    </submittedName>
</protein>
<dbReference type="InterPro" id="IPR012675">
    <property type="entry name" value="Beta-grasp_dom_sf"/>
</dbReference>
<proteinExistence type="inferred from homology"/>
<organism evidence="3 4">
    <name type="scientific">Candidatus Dojkabacteria bacterium</name>
    <dbReference type="NCBI Taxonomy" id="2099670"/>
    <lineage>
        <taxon>Bacteria</taxon>
        <taxon>Candidatus Dojkabacteria</taxon>
    </lineage>
</organism>
<reference evidence="3 4" key="1">
    <citation type="journal article" date="2020" name="Biotechnol. Biofuels">
        <title>New insights from the biogas microbiome by comprehensive genome-resolved metagenomics of nearly 1600 species originating from multiple anaerobic digesters.</title>
        <authorList>
            <person name="Campanaro S."/>
            <person name="Treu L."/>
            <person name="Rodriguez-R L.M."/>
            <person name="Kovalovszki A."/>
            <person name="Ziels R.M."/>
            <person name="Maus I."/>
            <person name="Zhu X."/>
            <person name="Kougias P.G."/>
            <person name="Basile A."/>
            <person name="Luo G."/>
            <person name="Schluter A."/>
            <person name="Konstantinidis K.T."/>
            <person name="Angelidaki I."/>
        </authorList>
    </citation>
    <scope>NUCLEOTIDE SEQUENCE [LARGE SCALE GENOMIC DNA]</scope>
    <source>
        <strain evidence="3">AS06rmzACSIP_65</strain>
    </source>
</reference>
<accession>A0A847D0X2</accession>
<dbReference type="Gene3D" id="3.10.20.30">
    <property type="match status" value="1"/>
</dbReference>
<dbReference type="GO" id="GO:0016787">
    <property type="term" value="F:hydrolase activity"/>
    <property type="evidence" value="ECO:0007669"/>
    <property type="project" value="UniProtKB-KW"/>
</dbReference>
<dbReference type="Pfam" id="PF02824">
    <property type="entry name" value="TGS"/>
    <property type="match status" value="1"/>
</dbReference>
<feature type="domain" description="RelA/SpoT" evidence="2">
    <location>
        <begin position="234"/>
        <end position="351"/>
    </location>
</feature>
<dbReference type="InterPro" id="IPR012676">
    <property type="entry name" value="TGS-like"/>
</dbReference>
<name>A0A847D0X2_9BACT</name>
<dbReference type="SUPFAM" id="SSF81301">
    <property type="entry name" value="Nucleotidyltransferase"/>
    <property type="match status" value="1"/>
</dbReference>
<dbReference type="PANTHER" id="PTHR21262">
    <property type="entry name" value="GUANOSINE-3',5'-BIS DIPHOSPHATE 3'-PYROPHOSPHOHYDROLASE"/>
    <property type="match status" value="1"/>
</dbReference>
<dbReference type="InterPro" id="IPR004095">
    <property type="entry name" value="TGS"/>
</dbReference>
<dbReference type="SMART" id="SM00954">
    <property type="entry name" value="RelA_SpoT"/>
    <property type="match status" value="1"/>
</dbReference>
<dbReference type="Gene3D" id="1.10.3210.10">
    <property type="entry name" value="Hypothetical protein af1432"/>
    <property type="match status" value="1"/>
</dbReference>
<dbReference type="PANTHER" id="PTHR21262:SF31">
    <property type="entry name" value="GTP PYROPHOSPHOKINASE"/>
    <property type="match status" value="1"/>
</dbReference>
<dbReference type="EMBL" id="JAAZBX010000007">
    <property type="protein sequence ID" value="NLD25426.1"/>
    <property type="molecule type" value="Genomic_DNA"/>
</dbReference>
<dbReference type="Pfam" id="PF13328">
    <property type="entry name" value="HD_4"/>
    <property type="match status" value="1"/>
</dbReference>
<gene>
    <name evidence="3" type="ORF">GX656_02190</name>
</gene>
<dbReference type="Gene3D" id="3.30.460.10">
    <property type="entry name" value="Beta Polymerase, domain 2"/>
    <property type="match status" value="1"/>
</dbReference>
<dbReference type="InterPro" id="IPR043519">
    <property type="entry name" value="NT_sf"/>
</dbReference>
<dbReference type="Pfam" id="PF04607">
    <property type="entry name" value="RelA_SpoT"/>
    <property type="match status" value="1"/>
</dbReference>
<dbReference type="GO" id="GO:0015969">
    <property type="term" value="P:guanosine tetraphosphate metabolic process"/>
    <property type="evidence" value="ECO:0007669"/>
    <property type="project" value="InterPro"/>
</dbReference>
<dbReference type="CDD" id="cd05399">
    <property type="entry name" value="NT_Rel-Spo_like"/>
    <property type="match status" value="1"/>
</dbReference>
<dbReference type="AlphaFoldDB" id="A0A847D0X2"/>
<evidence type="ECO:0000313" key="4">
    <source>
        <dbReference type="Proteomes" id="UP000545876"/>
    </source>
</evidence>
<dbReference type="FunFam" id="3.10.20.30:FF:000002">
    <property type="entry name" value="GTP pyrophosphokinase (RelA/SpoT)"/>
    <property type="match status" value="1"/>
</dbReference>